<sequence length="208" mass="23585">MANYILQELPMRQEDGSRKVYPRIQVYSRFDYEQVLERMSGYPGSPGKGALMSAFEMLRQMLVASLPEGHTIKIDGLGTFSLSLEFDDQKSNEMVDDEDNMAYRHVRIKDVNFKADPALLLALNKNAEFTRSEIGVRSPNKPSCNREERIEKALDHIEKHGFISLTDYVRITGLSRTSASCELRSFENSADVPIKGSGVPPHKVWVKE</sequence>
<gene>
    <name evidence="3" type="ORF">SAMN05216463_1383</name>
</gene>
<keyword evidence="1 3" id="KW-0238">DNA-binding</keyword>
<protein>
    <submittedName>
        <fullName evidence="3">DNA-binding protein, histone-like, putative</fullName>
    </submittedName>
</protein>
<dbReference type="RefSeq" id="WP_073211686.1">
    <property type="nucleotide sequence ID" value="NZ_FRBD01000038.1"/>
</dbReference>
<organism evidence="3 4">
    <name type="scientific">Xylanibacter ruminicola</name>
    <name type="common">Prevotella ruminicola</name>
    <dbReference type="NCBI Taxonomy" id="839"/>
    <lineage>
        <taxon>Bacteria</taxon>
        <taxon>Pseudomonadati</taxon>
        <taxon>Bacteroidota</taxon>
        <taxon>Bacteroidia</taxon>
        <taxon>Bacteroidales</taxon>
        <taxon>Prevotellaceae</taxon>
        <taxon>Xylanibacter</taxon>
    </lineage>
</organism>
<dbReference type="AlphaFoldDB" id="A0A1M6Z2M5"/>
<name>A0A1M6Z2M5_XYLRU</name>
<dbReference type="Pfam" id="PF18291">
    <property type="entry name" value="HU-HIG"/>
    <property type="match status" value="1"/>
</dbReference>
<evidence type="ECO:0000313" key="4">
    <source>
        <dbReference type="Proteomes" id="UP000184130"/>
    </source>
</evidence>
<dbReference type="EMBL" id="FRBD01000038">
    <property type="protein sequence ID" value="SHL24687.1"/>
    <property type="molecule type" value="Genomic_DNA"/>
</dbReference>
<proteinExistence type="predicted"/>
<dbReference type="SUPFAM" id="SSF47729">
    <property type="entry name" value="IHF-like DNA-binding proteins"/>
    <property type="match status" value="1"/>
</dbReference>
<evidence type="ECO:0000313" key="3">
    <source>
        <dbReference type="EMBL" id="SHL24687.1"/>
    </source>
</evidence>
<evidence type="ECO:0000259" key="2">
    <source>
        <dbReference type="Pfam" id="PF18291"/>
    </source>
</evidence>
<dbReference type="Proteomes" id="UP000184130">
    <property type="component" value="Unassembled WGS sequence"/>
</dbReference>
<dbReference type="GO" id="GO:0003677">
    <property type="term" value="F:DNA binding"/>
    <property type="evidence" value="ECO:0007669"/>
    <property type="project" value="UniProtKB-KW"/>
</dbReference>
<dbReference type="InterPro" id="IPR041607">
    <property type="entry name" value="HU-HIG"/>
</dbReference>
<feature type="domain" description="HU" evidence="2">
    <location>
        <begin position="2"/>
        <end position="131"/>
    </location>
</feature>
<accession>A0A1M6Z2M5</accession>
<dbReference type="OrthoDB" id="1093305at2"/>
<dbReference type="InterPro" id="IPR010992">
    <property type="entry name" value="IHF-like_DNA-bd_dom_sf"/>
</dbReference>
<reference evidence="3 4" key="1">
    <citation type="submission" date="2016-11" db="EMBL/GenBank/DDBJ databases">
        <authorList>
            <person name="Jaros S."/>
            <person name="Januszkiewicz K."/>
            <person name="Wedrychowicz H."/>
        </authorList>
    </citation>
    <scope>NUCLEOTIDE SEQUENCE [LARGE SCALE GENOMIC DNA]</scope>
    <source>
        <strain evidence="3 4">KHT3</strain>
    </source>
</reference>
<evidence type="ECO:0000256" key="1">
    <source>
        <dbReference type="ARBA" id="ARBA00023125"/>
    </source>
</evidence>